<evidence type="ECO:0000313" key="1">
    <source>
        <dbReference type="EMBL" id="GAA4895137.1"/>
    </source>
</evidence>
<dbReference type="CDD" id="cd02603">
    <property type="entry name" value="HAD_sEH-N_like"/>
    <property type="match status" value="1"/>
</dbReference>
<evidence type="ECO:0008006" key="3">
    <source>
        <dbReference type="Google" id="ProtNLM"/>
    </source>
</evidence>
<dbReference type="SFLD" id="SFLDG01129">
    <property type="entry name" value="C1.5:_HAD__Beta-PGM__Phosphata"/>
    <property type="match status" value="1"/>
</dbReference>
<proteinExistence type="predicted"/>
<dbReference type="InterPro" id="IPR023214">
    <property type="entry name" value="HAD_sf"/>
</dbReference>
<dbReference type="SFLD" id="SFLDS00003">
    <property type="entry name" value="Haloacid_Dehalogenase"/>
    <property type="match status" value="1"/>
</dbReference>
<accession>A0ABP9F7D4</accession>
<dbReference type="InterPro" id="IPR006439">
    <property type="entry name" value="HAD-SF_hydro_IA"/>
</dbReference>
<gene>
    <name evidence="1" type="ORF">GCM10025789_10720</name>
</gene>
<evidence type="ECO:0000313" key="2">
    <source>
        <dbReference type="Proteomes" id="UP001501521"/>
    </source>
</evidence>
<dbReference type="InterPro" id="IPR036412">
    <property type="entry name" value="HAD-like_sf"/>
</dbReference>
<dbReference type="PANTHER" id="PTHR43611">
    <property type="entry name" value="ALPHA-D-GLUCOSE 1-PHOSPHATE PHOSPHATASE"/>
    <property type="match status" value="1"/>
</dbReference>
<keyword evidence="2" id="KW-1185">Reference proteome</keyword>
<organism evidence="1 2">
    <name type="scientific">Tessaracoccus lubricantis</name>
    <dbReference type="NCBI Taxonomy" id="545543"/>
    <lineage>
        <taxon>Bacteria</taxon>
        <taxon>Bacillati</taxon>
        <taxon>Actinomycetota</taxon>
        <taxon>Actinomycetes</taxon>
        <taxon>Propionibacteriales</taxon>
        <taxon>Propionibacteriaceae</taxon>
        <taxon>Tessaracoccus</taxon>
    </lineage>
</organism>
<name>A0ABP9F7D4_9ACTN</name>
<protein>
    <recommendedName>
        <fullName evidence="3">Haloacid dehalogenase</fullName>
    </recommendedName>
</protein>
<dbReference type="NCBIfam" id="TIGR01509">
    <property type="entry name" value="HAD-SF-IA-v3"/>
    <property type="match status" value="1"/>
</dbReference>
<dbReference type="Proteomes" id="UP001501521">
    <property type="component" value="Unassembled WGS sequence"/>
</dbReference>
<dbReference type="PANTHER" id="PTHR43611:SF3">
    <property type="entry name" value="FLAVIN MONONUCLEOTIDE HYDROLASE 1, CHLOROPLATIC"/>
    <property type="match status" value="1"/>
</dbReference>
<dbReference type="SUPFAM" id="SSF56784">
    <property type="entry name" value="HAD-like"/>
    <property type="match status" value="1"/>
</dbReference>
<dbReference type="RefSeq" id="WP_345580090.1">
    <property type="nucleotide sequence ID" value="NZ_BAABLV010000017.1"/>
</dbReference>
<comment type="caution">
    <text evidence="1">The sequence shown here is derived from an EMBL/GenBank/DDBJ whole genome shotgun (WGS) entry which is preliminary data.</text>
</comment>
<sequence length="201" mass="22230">MIKAVVFDLGEVLSSPPSLIPLLAERVGTTEKLLTQHYWTGRADYDAGSPDRDYWGRLLEAVGTPEYDDALIEEMAQLDADTWSNLRPAAWQLLRDCRAAGAVVAVLSNSPHAMQVAADRANWRADVDHLYVSATLGAVKPNPAIYERVTDELGLRPEEIAFTDDKQANVDGALAVGWNARRWVSDQDTREWLIELGVLDA</sequence>
<dbReference type="Gene3D" id="3.40.50.1000">
    <property type="entry name" value="HAD superfamily/HAD-like"/>
    <property type="match status" value="1"/>
</dbReference>
<reference evidence="2" key="1">
    <citation type="journal article" date="2019" name="Int. J. Syst. Evol. Microbiol.">
        <title>The Global Catalogue of Microorganisms (GCM) 10K type strain sequencing project: providing services to taxonomists for standard genome sequencing and annotation.</title>
        <authorList>
            <consortium name="The Broad Institute Genomics Platform"/>
            <consortium name="The Broad Institute Genome Sequencing Center for Infectious Disease"/>
            <person name="Wu L."/>
            <person name="Ma J."/>
        </authorList>
    </citation>
    <scope>NUCLEOTIDE SEQUENCE [LARGE SCALE GENOMIC DNA]</scope>
    <source>
        <strain evidence="2">JCM 19125</strain>
    </source>
</reference>
<dbReference type="EMBL" id="BAABLV010000017">
    <property type="protein sequence ID" value="GAA4895137.1"/>
    <property type="molecule type" value="Genomic_DNA"/>
</dbReference>
<dbReference type="PRINTS" id="PR00413">
    <property type="entry name" value="HADHALOGNASE"/>
</dbReference>
<dbReference type="Pfam" id="PF00702">
    <property type="entry name" value="Hydrolase"/>
    <property type="match status" value="1"/>
</dbReference>